<accession>A0A2S6GMV0</accession>
<keyword evidence="2" id="KW-1185">Reference proteome</keyword>
<evidence type="ECO:0000313" key="2">
    <source>
        <dbReference type="Proteomes" id="UP000238071"/>
    </source>
</evidence>
<dbReference type="Proteomes" id="UP000238071">
    <property type="component" value="Unassembled WGS sequence"/>
</dbReference>
<dbReference type="OrthoDB" id="9134802at2"/>
<reference evidence="1 2" key="1">
    <citation type="submission" date="2018-02" db="EMBL/GenBank/DDBJ databases">
        <title>Subsurface microbial communities from deep shales in Ohio and West Virginia, USA.</title>
        <authorList>
            <person name="Wrighton K."/>
        </authorList>
    </citation>
    <scope>NUCLEOTIDE SEQUENCE [LARGE SCALE GENOMIC DNA]</scope>
    <source>
        <strain evidence="1 2">OWC-G53F</strain>
    </source>
</reference>
<dbReference type="EMBL" id="PTIY01000016">
    <property type="protein sequence ID" value="PPK66555.1"/>
    <property type="molecule type" value="Genomic_DNA"/>
</dbReference>
<comment type="caution">
    <text evidence="1">The sequence shown here is derived from an EMBL/GenBank/DDBJ whole genome shotgun (WGS) entry which is preliminary data.</text>
</comment>
<protein>
    <submittedName>
        <fullName evidence="1">Uncharacterized protein</fullName>
    </submittedName>
</protein>
<sequence>MKLDGLIPLYKSMKSQNIERYKFEYKASKAVFDVFFFIDGSPFLLLFGVKAENFSFELEVNNGFVIDHNLDRSTYKRLCEVLGLEFDPKRPI</sequence>
<dbReference type="AlphaFoldDB" id="A0A2S6GMV0"/>
<proteinExistence type="predicted"/>
<dbReference type="RefSeq" id="WP_104424985.1">
    <property type="nucleotide sequence ID" value="NZ_PTIY01000016.1"/>
</dbReference>
<organism evidence="1 2">
    <name type="scientific">Methylobacter tundripaludum</name>
    <dbReference type="NCBI Taxonomy" id="173365"/>
    <lineage>
        <taxon>Bacteria</taxon>
        <taxon>Pseudomonadati</taxon>
        <taxon>Pseudomonadota</taxon>
        <taxon>Gammaproteobacteria</taxon>
        <taxon>Methylococcales</taxon>
        <taxon>Methylococcaceae</taxon>
        <taxon>Methylobacter</taxon>
    </lineage>
</organism>
<name>A0A2S6GMV0_9GAMM</name>
<evidence type="ECO:0000313" key="1">
    <source>
        <dbReference type="EMBL" id="PPK66555.1"/>
    </source>
</evidence>
<gene>
    <name evidence="1" type="ORF">B0F88_1161</name>
</gene>